<dbReference type="SUPFAM" id="SSF53067">
    <property type="entry name" value="Actin-like ATPase domain"/>
    <property type="match status" value="2"/>
</dbReference>
<dbReference type="CDD" id="cd10229">
    <property type="entry name" value="ASKHA_NBD_HSP70_HSPA12"/>
    <property type="match status" value="1"/>
</dbReference>
<keyword evidence="6" id="KW-1185">Reference proteome</keyword>
<organism evidence="5 6">
    <name type="scientific">Mya arenaria</name>
    <name type="common">Soft-shell clam</name>
    <dbReference type="NCBI Taxonomy" id="6604"/>
    <lineage>
        <taxon>Eukaryota</taxon>
        <taxon>Metazoa</taxon>
        <taxon>Spiralia</taxon>
        <taxon>Lophotrochozoa</taxon>
        <taxon>Mollusca</taxon>
        <taxon>Bivalvia</taxon>
        <taxon>Autobranchia</taxon>
        <taxon>Heteroconchia</taxon>
        <taxon>Euheterodonta</taxon>
        <taxon>Imparidentia</taxon>
        <taxon>Neoheterodontei</taxon>
        <taxon>Myida</taxon>
        <taxon>Myoidea</taxon>
        <taxon>Myidae</taxon>
        <taxon>Mya</taxon>
    </lineage>
</organism>
<reference evidence="5" key="1">
    <citation type="submission" date="2022-11" db="EMBL/GenBank/DDBJ databases">
        <title>Centuries of genome instability and evolution in soft-shell clam transmissible cancer (bioRxiv).</title>
        <authorList>
            <person name="Hart S.F.M."/>
            <person name="Yonemitsu M.A."/>
            <person name="Giersch R.M."/>
            <person name="Beal B.F."/>
            <person name="Arriagada G."/>
            <person name="Davis B.W."/>
            <person name="Ostrander E.A."/>
            <person name="Goff S.P."/>
            <person name="Metzger M.J."/>
        </authorList>
    </citation>
    <scope>NUCLEOTIDE SEQUENCE</scope>
    <source>
        <strain evidence="5">MELC-2E11</strain>
        <tissue evidence="5">Siphon/mantle</tissue>
    </source>
</reference>
<dbReference type="Gene3D" id="3.30.420.40">
    <property type="match status" value="1"/>
</dbReference>
<dbReference type="PANTHER" id="PTHR14187">
    <property type="entry name" value="ALPHA KINASE/ELONGATION FACTOR 2 KINASE"/>
    <property type="match status" value="1"/>
</dbReference>
<protein>
    <submittedName>
        <fullName evidence="5">HS12A-like protein</fullName>
    </submittedName>
</protein>
<evidence type="ECO:0000256" key="3">
    <source>
        <dbReference type="ARBA" id="ARBA00022840"/>
    </source>
</evidence>
<keyword evidence="2" id="KW-0547">Nucleotide-binding</keyword>
<dbReference type="InterPro" id="IPR013126">
    <property type="entry name" value="Hsp_70_fam"/>
</dbReference>
<gene>
    <name evidence="5" type="ORF">MAR_036088</name>
</gene>
<evidence type="ECO:0000256" key="1">
    <source>
        <dbReference type="ARBA" id="ARBA00007381"/>
    </source>
</evidence>
<evidence type="ECO:0000313" key="6">
    <source>
        <dbReference type="Proteomes" id="UP001164746"/>
    </source>
</evidence>
<keyword evidence="3" id="KW-0067">ATP-binding</keyword>
<dbReference type="Pfam" id="PF00012">
    <property type="entry name" value="HSP70"/>
    <property type="match status" value="1"/>
</dbReference>
<evidence type="ECO:0000256" key="4">
    <source>
        <dbReference type="SAM" id="MobiDB-lite"/>
    </source>
</evidence>
<dbReference type="EMBL" id="CP111018">
    <property type="protein sequence ID" value="WAR11012.1"/>
    <property type="molecule type" value="Genomic_DNA"/>
</dbReference>
<dbReference type="PANTHER" id="PTHR14187:SF5">
    <property type="entry name" value="HEAT SHOCK 70 KDA PROTEIN 12A"/>
    <property type="match status" value="1"/>
</dbReference>
<accession>A0ABY7EPL5</accession>
<evidence type="ECO:0000256" key="2">
    <source>
        <dbReference type="ARBA" id="ARBA00022741"/>
    </source>
</evidence>
<proteinExistence type="inferred from homology"/>
<name>A0ABY7EPL5_MYAAR</name>
<evidence type="ECO:0000313" key="5">
    <source>
        <dbReference type="EMBL" id="WAR11012.1"/>
    </source>
</evidence>
<dbReference type="Proteomes" id="UP001164746">
    <property type="component" value="Chromosome 7"/>
</dbReference>
<dbReference type="InterPro" id="IPR043129">
    <property type="entry name" value="ATPase_NBD"/>
</dbReference>
<comment type="similarity">
    <text evidence="1">Belongs to the heat shock protein 70 family.</text>
</comment>
<feature type="compositionally biased region" description="Polar residues" evidence="4">
    <location>
        <begin position="17"/>
        <end position="27"/>
    </location>
</feature>
<sequence length="664" mass="75948">MGAFNSVKHKKERWRQDSSLSIEKNTGTEGVKQSDELAVAVAIDFGTSYTGYAFSLKGSRDVINLQTHGGKLPADRVPSAMLLNPDQTFNSFGYDTIDKYSCLSREARRQYFYFEHFKLLLYRTIHGKPRDNEYTLYLRTMNELGLRDGTKLNELSYDQMPKDLWKYWDSMDKRTHQSNLFNFVDRYGKQINAQKVFSLAIKYFRDLALDTVEMTTQGCKEVYIQWMISIPAIWSDSARQFMRKAAVDAGIRSAHMRLVLEPEAASLYCEEHVSVPSGNTLGLFTSGQKYILADLGGGTADICIHEIVGDRRLRELYRATGGHFGGNTVNEEFEKFMSDIIGDDVWNDFKKLYIGSYFDMMTHFESKKHEFRTQTKQVQLTLEHSLIELCEKRSNTTFFSIVSNCKHRDGIEYNSTLGKLLINRLVMEGFFEFSLDGITHTFRTILQSCEKDNLVTVLLVGGYAESQFVREKIKTAFPNLSVMLPSDSRLAVLKGAVMMGYKLRDIVERRARFTYGFGCNDVFKPGGHPLKLKYISDDGKEKCVGVFNRMIKMNQVVVCGDTFHWIGFSTAVHQNQRLANKCIALWRSSNPGPLYCLDKEGSDLLGIEDQECEKVGDIVMKPPREGWQQYSDCDAQLIVGETELIVKYINKNTGQVYETNMNFF</sequence>
<feature type="region of interest" description="Disordered" evidence="4">
    <location>
        <begin position="1"/>
        <end position="27"/>
    </location>
</feature>